<name>A0A854QCF2_CRYNE</name>
<protein>
    <submittedName>
        <fullName evidence="1">Uncharacterized protein</fullName>
    </submittedName>
</protein>
<reference evidence="1 2" key="1">
    <citation type="submission" date="2017-06" db="EMBL/GenBank/DDBJ databases">
        <title>Global population genomics of the pathogenic fungus Cryptococcus neoformans var. grubii.</title>
        <authorList>
            <person name="Cuomo C."/>
            <person name="Litvintseva A."/>
            <person name="Chen Y."/>
            <person name="Young S."/>
            <person name="Zeng Q."/>
            <person name="Chapman S."/>
            <person name="Gujja S."/>
            <person name="Saif S."/>
            <person name="Birren B."/>
        </authorList>
    </citation>
    <scope>NUCLEOTIDE SEQUENCE [LARGE SCALE GENOMIC DNA]</scope>
    <source>
        <strain evidence="1 2">Tu259-1</strain>
    </source>
</reference>
<evidence type="ECO:0000313" key="2">
    <source>
        <dbReference type="Proteomes" id="UP000199727"/>
    </source>
</evidence>
<accession>A0A854QCF2</accession>
<evidence type="ECO:0000313" key="1">
    <source>
        <dbReference type="EMBL" id="OXG23854.1"/>
    </source>
</evidence>
<dbReference type="OrthoDB" id="2585061at2759"/>
<dbReference type="AlphaFoldDB" id="A0A854QCF2"/>
<dbReference type="EMBL" id="AMKT01000034">
    <property type="protein sequence ID" value="OXG23854.1"/>
    <property type="molecule type" value="Genomic_DNA"/>
</dbReference>
<proteinExistence type="predicted"/>
<comment type="caution">
    <text evidence="1">The sequence shown here is derived from an EMBL/GenBank/DDBJ whole genome shotgun (WGS) entry which is preliminary data.</text>
</comment>
<organism evidence="1 2">
    <name type="scientific">Cryptococcus neoformans Tu259-1</name>
    <dbReference type="NCBI Taxonomy" id="1230072"/>
    <lineage>
        <taxon>Eukaryota</taxon>
        <taxon>Fungi</taxon>
        <taxon>Dikarya</taxon>
        <taxon>Basidiomycota</taxon>
        <taxon>Agaricomycotina</taxon>
        <taxon>Tremellomycetes</taxon>
        <taxon>Tremellales</taxon>
        <taxon>Cryptococcaceae</taxon>
        <taxon>Cryptococcus</taxon>
        <taxon>Cryptococcus neoformans species complex</taxon>
    </lineage>
</organism>
<gene>
    <name evidence="1" type="ORF">C361_02394</name>
</gene>
<sequence length="522" mass="60089">MSSSTTSSAGDRKKPRQLTREELWSSYCEKITKQEYLDALDNYTRPTEYPLKRRTYYLFPPAVAVEKQAVRLFKLSLRDNAAQGTTSVVEEAFEMLKLSSTSEGILEKCLAHNDLKRAGNVEFRKGNYLAALRKYSEKWNSYLPYHVDAFPKDHPLRTKLGEAEASLFNSMSACRRACDLIDQLYLAGLKKKAKILNQLFKIQADSIQDLDMDKLFKDVSSDLKVSQPTHKITSDFGPSGWATTYLRPKGQPDPEASNVTYQQWHPRELDESELWLAWDRPDSGIPDAHMEYLRTPAIYSDKRCVYELLPSGVVQVVHSLRQHCWSKLSIYEIVFRHHNKDYAGELYFETDHRRFQASVKSLPLSDRIDWAVKEKDAANKTRLGLFETAIWSNVSAAFLALANLDRGAAHFRRLGFMSAWLAFADKEYATVGVVKNACKRALASVPPWDPVRQDEDAIESMKMIWQTHIAVLSVQSNDKRMFREISQSLRGMNAPQLFIKQIGPPMWYEEFEAMKHERGWFR</sequence>
<dbReference type="Proteomes" id="UP000199727">
    <property type="component" value="Unassembled WGS sequence"/>
</dbReference>